<dbReference type="PANTHER" id="PTHR30595:SF6">
    <property type="entry name" value="SCHLAFEN ALBA-2 DOMAIN-CONTAINING PROTEIN"/>
    <property type="match status" value="1"/>
</dbReference>
<accession>A0ABP7VVV0</accession>
<dbReference type="Pfam" id="PF04326">
    <property type="entry name" value="SLFN_AlbA_2"/>
    <property type="match status" value="1"/>
</dbReference>
<dbReference type="PANTHER" id="PTHR30595">
    <property type="entry name" value="GLPR-RELATED TRANSCRIPTIONAL REPRESSOR"/>
    <property type="match status" value="1"/>
</dbReference>
<feature type="domain" description="Schlafen AlbA-2" evidence="1">
    <location>
        <begin position="26"/>
        <end position="149"/>
    </location>
</feature>
<evidence type="ECO:0000259" key="1">
    <source>
        <dbReference type="Pfam" id="PF04326"/>
    </source>
</evidence>
<evidence type="ECO:0000313" key="3">
    <source>
        <dbReference type="Proteomes" id="UP001500367"/>
    </source>
</evidence>
<sequence length="615" mass="71186">MKSEFITETLSKIEQSINSGLFIDVEKSKVELKDLSTTGDWKSLNETICAFLNTDGGIVVCGVREKDKKYFYKGFNRNNESKLIDLQTIYFKDDNDVLVDVSDNILFDYFDFDNGEVAVIAVYPLSDDKKYVKYNNEYYERKLTQDRKIAPAKIQQQKEYKREIEYAKELSKVNDAQVEDLSLDKINYYINLLNKEIRNETLKASHEQAISFLNKQHFIKDKNVSTLGMLVCGDDPFHFLGSRVEVNCYYDTSVDIGKDKKIFRNDVINLMEDTFRYIWGHIKINRTIREGGKSEPEYPEKLIRETINNALAHRDYTIDNFVTVTIEPNQYIEIKNPGSFKEKIKLIHTDTEIIVRRLIPGIPESKNPKLASVLKVFDKIESQGRGMASLVNAALDNQIDLPTYEIKDGLIALKITTGKLVDESIETWLDGFKAYLISKLKTEITFEHKAVLAYFYKSELVNRQRLFSILLTESNNHFIVIDALKKANLIVEYVASTDENPIYVLDRVLLKIDFTDELITMLGTEYIHYDDAVKQVLNLTYLFSKYNNKSLKAAEITPEVYRRIYGKEIVGKTYETLGRKVRNICNKFEKQGVLTKGSKNDYSFNFDYTAENLLF</sequence>
<dbReference type="InterPro" id="IPR038475">
    <property type="entry name" value="RecG_C_sf"/>
</dbReference>
<comment type="caution">
    <text evidence="2">The sequence shown here is derived from an EMBL/GenBank/DDBJ whole genome shotgun (WGS) entry which is preliminary data.</text>
</comment>
<dbReference type="InterPro" id="IPR038461">
    <property type="entry name" value="Schlafen_AlbA_2_dom_sf"/>
</dbReference>
<dbReference type="Gene3D" id="3.30.565.60">
    <property type="match status" value="1"/>
</dbReference>
<dbReference type="EMBL" id="BAABCT010000005">
    <property type="protein sequence ID" value="GAA4075188.1"/>
    <property type="molecule type" value="Genomic_DNA"/>
</dbReference>
<keyword evidence="3" id="KW-1185">Reference proteome</keyword>
<reference evidence="3" key="1">
    <citation type="journal article" date="2019" name="Int. J. Syst. Evol. Microbiol.">
        <title>The Global Catalogue of Microorganisms (GCM) 10K type strain sequencing project: providing services to taxonomists for standard genome sequencing and annotation.</title>
        <authorList>
            <consortium name="The Broad Institute Genomics Platform"/>
            <consortium name="The Broad Institute Genome Sequencing Center for Infectious Disease"/>
            <person name="Wu L."/>
            <person name="Ma J."/>
        </authorList>
    </citation>
    <scope>NUCLEOTIDE SEQUENCE [LARGE SCALE GENOMIC DNA]</scope>
    <source>
        <strain evidence="3">JCM 17069</strain>
    </source>
</reference>
<organism evidence="2 3">
    <name type="scientific">Flavobacterium cheonanense</name>
    <dbReference type="NCBI Taxonomy" id="706183"/>
    <lineage>
        <taxon>Bacteria</taxon>
        <taxon>Pseudomonadati</taxon>
        <taxon>Bacteroidota</taxon>
        <taxon>Flavobacteriia</taxon>
        <taxon>Flavobacteriales</taxon>
        <taxon>Flavobacteriaceae</taxon>
        <taxon>Flavobacterium</taxon>
    </lineage>
</organism>
<name>A0ABP7VVV0_9FLAO</name>
<dbReference type="Gene3D" id="3.30.950.30">
    <property type="entry name" value="Schlafen, AAA domain"/>
    <property type="match status" value="1"/>
</dbReference>
<dbReference type="RefSeq" id="WP_344816674.1">
    <property type="nucleotide sequence ID" value="NZ_BAABCT010000005.1"/>
</dbReference>
<dbReference type="Proteomes" id="UP001500367">
    <property type="component" value="Unassembled WGS sequence"/>
</dbReference>
<gene>
    <name evidence="2" type="ORF">GCM10022389_21050</name>
</gene>
<proteinExistence type="predicted"/>
<protein>
    <recommendedName>
        <fullName evidence="1">Schlafen AlbA-2 domain-containing protein</fullName>
    </recommendedName>
</protein>
<evidence type="ECO:0000313" key="2">
    <source>
        <dbReference type="EMBL" id="GAA4075188.1"/>
    </source>
</evidence>
<dbReference type="InterPro" id="IPR007421">
    <property type="entry name" value="Schlafen_AlbA_2_dom"/>
</dbReference>